<keyword evidence="8" id="KW-1185">Reference proteome</keyword>
<feature type="transmembrane region" description="Helical" evidence="6">
    <location>
        <begin position="383"/>
        <end position="402"/>
    </location>
</feature>
<dbReference type="PANTHER" id="PTHR30250:SF11">
    <property type="entry name" value="O-ANTIGEN TRANSPORTER-RELATED"/>
    <property type="match status" value="1"/>
</dbReference>
<dbReference type="GO" id="GO:0005886">
    <property type="term" value="C:plasma membrane"/>
    <property type="evidence" value="ECO:0007669"/>
    <property type="project" value="UniProtKB-SubCell"/>
</dbReference>
<feature type="transmembrane region" description="Helical" evidence="6">
    <location>
        <begin position="408"/>
        <end position="426"/>
    </location>
</feature>
<dbReference type="InterPro" id="IPR050833">
    <property type="entry name" value="Poly_Biosynth_Transport"/>
</dbReference>
<dbReference type="EMBL" id="AWFH01000008">
    <property type="protein sequence ID" value="KCZ62783.1"/>
    <property type="molecule type" value="Genomic_DNA"/>
</dbReference>
<evidence type="ECO:0000313" key="7">
    <source>
        <dbReference type="EMBL" id="KCZ62783.1"/>
    </source>
</evidence>
<proteinExistence type="predicted"/>
<comment type="subcellular location">
    <subcellularLocation>
        <location evidence="1">Cell membrane</location>
        <topology evidence="1">Multi-pass membrane protein</topology>
    </subcellularLocation>
</comment>
<keyword evidence="5 6" id="KW-0472">Membrane</keyword>
<reference evidence="7 8" key="1">
    <citation type="journal article" date="2014" name="Antonie Van Leeuwenhoek">
        <title>Hyphomonas beringensis sp. nov. and Hyphomonas chukchiensis sp. nov., isolated from surface seawater of the Bering Sea and Chukchi Sea.</title>
        <authorList>
            <person name="Li C."/>
            <person name="Lai Q."/>
            <person name="Li G."/>
            <person name="Dong C."/>
            <person name="Wang J."/>
            <person name="Liao Y."/>
            <person name="Shao Z."/>
        </authorList>
    </citation>
    <scope>NUCLEOTIDE SEQUENCE [LARGE SCALE GENOMIC DNA]</scope>
    <source>
        <strain evidence="7 8">22II1-22F38</strain>
    </source>
</reference>
<feature type="transmembrane region" description="Helical" evidence="6">
    <location>
        <begin position="21"/>
        <end position="45"/>
    </location>
</feature>
<organism evidence="7 8">
    <name type="scientific">Hyphomonas atlantica</name>
    <dbReference type="NCBI Taxonomy" id="1280948"/>
    <lineage>
        <taxon>Bacteria</taxon>
        <taxon>Pseudomonadati</taxon>
        <taxon>Pseudomonadota</taxon>
        <taxon>Alphaproteobacteria</taxon>
        <taxon>Hyphomonadales</taxon>
        <taxon>Hyphomonadaceae</taxon>
        <taxon>Hyphomonas</taxon>
    </lineage>
</organism>
<keyword evidence="4 6" id="KW-1133">Transmembrane helix</keyword>
<feature type="transmembrane region" description="Helical" evidence="6">
    <location>
        <begin position="279"/>
        <end position="299"/>
    </location>
</feature>
<comment type="caution">
    <text evidence="7">The sequence shown here is derived from an EMBL/GenBank/DDBJ whole genome shotgun (WGS) entry which is preliminary data.</text>
</comment>
<dbReference type="PANTHER" id="PTHR30250">
    <property type="entry name" value="PST FAMILY PREDICTED COLANIC ACID TRANSPORTER"/>
    <property type="match status" value="1"/>
</dbReference>
<name>A0A059E577_9PROT</name>
<dbReference type="Proteomes" id="UP000024547">
    <property type="component" value="Unassembled WGS sequence"/>
</dbReference>
<dbReference type="PATRIC" id="fig|1280948.3.peg.1345"/>
<feature type="transmembrane region" description="Helical" evidence="6">
    <location>
        <begin position="253"/>
        <end position="273"/>
    </location>
</feature>
<feature type="transmembrane region" description="Helical" evidence="6">
    <location>
        <begin position="102"/>
        <end position="124"/>
    </location>
</feature>
<dbReference type="RefSeq" id="WP_035550168.1">
    <property type="nucleotide sequence ID" value="NZ_AWFH01000008.1"/>
</dbReference>
<accession>A0A059E577</accession>
<feature type="transmembrane region" description="Helical" evidence="6">
    <location>
        <begin position="168"/>
        <end position="184"/>
    </location>
</feature>
<dbReference type="eggNOG" id="COG2244">
    <property type="taxonomic scope" value="Bacteria"/>
</dbReference>
<feature type="transmembrane region" description="Helical" evidence="6">
    <location>
        <begin position="311"/>
        <end position="337"/>
    </location>
</feature>
<keyword evidence="3 6" id="KW-0812">Transmembrane</keyword>
<protein>
    <submittedName>
        <fullName evidence="7">Uncharacterized protein</fullName>
    </submittedName>
</protein>
<evidence type="ECO:0000256" key="1">
    <source>
        <dbReference type="ARBA" id="ARBA00004651"/>
    </source>
</evidence>
<evidence type="ECO:0000313" key="8">
    <source>
        <dbReference type="Proteomes" id="UP000024547"/>
    </source>
</evidence>
<dbReference type="AlphaFoldDB" id="A0A059E577"/>
<sequence length="449" mass="48917">MKAIVAKALKNRMLKKFAGEAGLILMLRVFAAGMNYVGVICLARWLSLSDFGIYGSIMSAVGFGAVAVQFGSTLTAIRYLGEYQVHQEQGKALGIIRYSERGVLLIALVTSTVLGGACATTAWLGYFPTGYVWLLGLAVLPAFALTDVQSAVMRSFDQILPALLPKDVIWRSCIPLFAFMLFVYCPAHLRLPILLVLSALSLSVFALWQHWHLHSTLPGAIKSATPDYDQKSWWSTSIPIWLLLMSRISFRTLDVVIVALLLNPAAAGIYFAASRTSELLGFVLSSLNLIVGPNISKLYAADKKAELTQYLAVSSVVIFTPALVMFAACALFPELILSIFGSQFEDGKWVLIVMAFGQLFNAATGSVGVMLNMTGHEKINARIMITTAPFTAAAMFLFAWQFGMIGAAIAAAGGIVTWNVLLWRAARKHTEYDPSIWGTIVFSKRGFKS</sequence>
<dbReference type="OrthoDB" id="9800982at2"/>
<gene>
    <name evidence="7" type="ORF">HY36_15560</name>
</gene>
<dbReference type="Pfam" id="PF13440">
    <property type="entry name" value="Polysacc_synt_3"/>
    <property type="match status" value="1"/>
</dbReference>
<feature type="transmembrane region" description="Helical" evidence="6">
    <location>
        <begin position="130"/>
        <end position="148"/>
    </location>
</feature>
<evidence type="ECO:0000256" key="5">
    <source>
        <dbReference type="ARBA" id="ARBA00023136"/>
    </source>
</evidence>
<feature type="transmembrane region" description="Helical" evidence="6">
    <location>
        <begin position="190"/>
        <end position="208"/>
    </location>
</feature>
<evidence type="ECO:0000256" key="4">
    <source>
        <dbReference type="ARBA" id="ARBA00022989"/>
    </source>
</evidence>
<keyword evidence="2" id="KW-1003">Cell membrane</keyword>
<dbReference type="STRING" id="1280948.HY36_15560"/>
<evidence type="ECO:0000256" key="3">
    <source>
        <dbReference type="ARBA" id="ARBA00022692"/>
    </source>
</evidence>
<feature type="transmembrane region" description="Helical" evidence="6">
    <location>
        <begin position="51"/>
        <end position="81"/>
    </location>
</feature>
<feature type="transmembrane region" description="Helical" evidence="6">
    <location>
        <begin position="349"/>
        <end position="371"/>
    </location>
</feature>
<evidence type="ECO:0000256" key="2">
    <source>
        <dbReference type="ARBA" id="ARBA00022475"/>
    </source>
</evidence>
<evidence type="ECO:0000256" key="6">
    <source>
        <dbReference type="SAM" id="Phobius"/>
    </source>
</evidence>